<dbReference type="GO" id="GO:0006979">
    <property type="term" value="P:response to oxidative stress"/>
    <property type="evidence" value="ECO:0007669"/>
    <property type="project" value="InterPro"/>
</dbReference>
<evidence type="ECO:0000256" key="3">
    <source>
        <dbReference type="ARBA" id="ARBA00012499"/>
    </source>
</evidence>
<reference evidence="9" key="1">
    <citation type="journal article" date="2013" name="Genome Announc.">
        <title>Draft Genome Sequence of Loktanella cinnabarina LL-001T, Isolated from Deep-Sea Floor Sediment.</title>
        <authorList>
            <person name="Nishi S."/>
            <person name="Tsubouchi T."/>
            <person name="Takaki Y."/>
            <person name="Koyanagi R."/>
            <person name="Satoh N."/>
            <person name="Maruyama T."/>
            <person name="Hatada Y."/>
        </authorList>
    </citation>
    <scope>NUCLEOTIDE SEQUENCE [LARGE SCALE GENOMIC DNA]</scope>
    <source>
        <strain evidence="9">LL-001</strain>
    </source>
</reference>
<comment type="caution">
    <text evidence="9">The sequence shown here is derived from an EMBL/GenBank/DDBJ whole genome shotgun (WGS) entry which is preliminary data.</text>
</comment>
<sequence>MDKIDKTDEQWRAELSDLEYKVMRKHGTERAFSHDDFPKEPGTFACKGCGRPLFESRTKFDSGTGWPSFYAPLTPEAVEEQVDRSFFMKRTEVHCAACESHLGHVFPDGPAPTGLRYCMNGVALEFKPATSDESAA</sequence>
<evidence type="ECO:0000256" key="1">
    <source>
        <dbReference type="ARBA" id="ARBA00001947"/>
    </source>
</evidence>
<dbReference type="STRING" id="1337093.MBELCI_0942"/>
<dbReference type="InterPro" id="IPR002579">
    <property type="entry name" value="Met_Sox_Rdtase_MsrB_dom"/>
</dbReference>
<dbReference type="RefSeq" id="WP_021692998.1">
    <property type="nucleotide sequence ID" value="NZ_BATB01000007.1"/>
</dbReference>
<feature type="domain" description="MsrB" evidence="8">
    <location>
        <begin position="8"/>
        <end position="129"/>
    </location>
</feature>
<dbReference type="EC" id="1.8.4.12" evidence="3"/>
<evidence type="ECO:0000256" key="4">
    <source>
        <dbReference type="ARBA" id="ARBA00022723"/>
    </source>
</evidence>
<evidence type="ECO:0000313" key="10">
    <source>
        <dbReference type="Proteomes" id="UP000016566"/>
    </source>
</evidence>
<proteinExistence type="inferred from homology"/>
<dbReference type="GO" id="GO:0033743">
    <property type="term" value="F:peptide-methionine (R)-S-oxide reductase activity"/>
    <property type="evidence" value="ECO:0007669"/>
    <property type="project" value="UniProtKB-EC"/>
</dbReference>
<dbReference type="eggNOG" id="COG0229">
    <property type="taxonomic scope" value="Bacteria"/>
</dbReference>
<keyword evidence="4" id="KW-0479">Metal-binding</keyword>
<dbReference type="FunFam" id="2.170.150.20:FF:000001">
    <property type="entry name" value="Peptide methionine sulfoxide reductase MsrB"/>
    <property type="match status" value="1"/>
</dbReference>
<gene>
    <name evidence="9" type="ORF">MBELCI_0942</name>
</gene>
<comment type="similarity">
    <text evidence="2">Belongs to the MsrB Met sulfoxide reductase family.</text>
</comment>
<dbReference type="GO" id="GO:0030091">
    <property type="term" value="P:protein repair"/>
    <property type="evidence" value="ECO:0007669"/>
    <property type="project" value="InterPro"/>
</dbReference>
<dbReference type="PANTHER" id="PTHR10173:SF57">
    <property type="entry name" value="PEPTIDE-METHIONINE (R)-S-OXIDE REDUCTASE"/>
    <property type="match status" value="1"/>
</dbReference>
<evidence type="ECO:0000259" key="8">
    <source>
        <dbReference type="PROSITE" id="PS51790"/>
    </source>
</evidence>
<evidence type="ECO:0000313" key="9">
    <source>
        <dbReference type="EMBL" id="GAD54890.1"/>
    </source>
</evidence>
<dbReference type="NCBIfam" id="TIGR00357">
    <property type="entry name" value="peptide-methionine (R)-S-oxide reductase MsrB"/>
    <property type="match status" value="1"/>
</dbReference>
<dbReference type="Proteomes" id="UP000016566">
    <property type="component" value="Unassembled WGS sequence"/>
</dbReference>
<accession>U2Z0L7</accession>
<dbReference type="OrthoDB" id="9785497at2"/>
<dbReference type="EMBL" id="BATB01000007">
    <property type="protein sequence ID" value="GAD54890.1"/>
    <property type="molecule type" value="Genomic_DNA"/>
</dbReference>
<keyword evidence="10" id="KW-1185">Reference proteome</keyword>
<dbReference type="PROSITE" id="PS51790">
    <property type="entry name" value="MSRB"/>
    <property type="match status" value="1"/>
</dbReference>
<evidence type="ECO:0000256" key="6">
    <source>
        <dbReference type="ARBA" id="ARBA00023002"/>
    </source>
</evidence>
<dbReference type="Gene3D" id="2.170.150.20">
    <property type="entry name" value="Peptide methionine sulfoxide reductase"/>
    <property type="match status" value="1"/>
</dbReference>
<dbReference type="SUPFAM" id="SSF51316">
    <property type="entry name" value="Mss4-like"/>
    <property type="match status" value="1"/>
</dbReference>
<organism evidence="9 10">
    <name type="scientific">Limimaricola cinnabarinus LL-001</name>
    <dbReference type="NCBI Taxonomy" id="1337093"/>
    <lineage>
        <taxon>Bacteria</taxon>
        <taxon>Pseudomonadati</taxon>
        <taxon>Pseudomonadota</taxon>
        <taxon>Alphaproteobacteria</taxon>
        <taxon>Rhodobacterales</taxon>
        <taxon>Paracoccaceae</taxon>
        <taxon>Limimaricola</taxon>
    </lineage>
</organism>
<dbReference type="PANTHER" id="PTHR10173">
    <property type="entry name" value="METHIONINE SULFOXIDE REDUCTASE"/>
    <property type="match status" value="1"/>
</dbReference>
<evidence type="ECO:0000256" key="7">
    <source>
        <dbReference type="ARBA" id="ARBA00048488"/>
    </source>
</evidence>
<dbReference type="InterPro" id="IPR011057">
    <property type="entry name" value="Mss4-like_sf"/>
</dbReference>
<dbReference type="AlphaFoldDB" id="U2Z0L7"/>
<dbReference type="Pfam" id="PF01641">
    <property type="entry name" value="SelR"/>
    <property type="match status" value="1"/>
</dbReference>
<evidence type="ECO:0000256" key="5">
    <source>
        <dbReference type="ARBA" id="ARBA00022833"/>
    </source>
</evidence>
<dbReference type="GO" id="GO:0005737">
    <property type="term" value="C:cytoplasm"/>
    <property type="evidence" value="ECO:0007669"/>
    <property type="project" value="TreeGrafter"/>
</dbReference>
<comment type="cofactor">
    <cofactor evidence="1">
        <name>Zn(2+)</name>
        <dbReference type="ChEBI" id="CHEBI:29105"/>
    </cofactor>
</comment>
<protein>
    <recommendedName>
        <fullName evidence="3">peptide-methionine (R)-S-oxide reductase</fullName>
        <ecNumber evidence="3">1.8.4.12</ecNumber>
    </recommendedName>
</protein>
<name>U2Z0L7_9RHOB</name>
<keyword evidence="5" id="KW-0862">Zinc</keyword>
<dbReference type="GO" id="GO:0046872">
    <property type="term" value="F:metal ion binding"/>
    <property type="evidence" value="ECO:0007669"/>
    <property type="project" value="UniProtKB-KW"/>
</dbReference>
<dbReference type="InterPro" id="IPR028427">
    <property type="entry name" value="Met_Sox_Rdtase_MsrB"/>
</dbReference>
<keyword evidence="6" id="KW-0560">Oxidoreductase</keyword>
<comment type="catalytic activity">
    <reaction evidence="7">
        <text>L-methionyl-[protein] + [thioredoxin]-disulfide + H2O = L-methionyl-(R)-S-oxide-[protein] + [thioredoxin]-dithiol</text>
        <dbReference type="Rhea" id="RHEA:24164"/>
        <dbReference type="Rhea" id="RHEA-COMP:10698"/>
        <dbReference type="Rhea" id="RHEA-COMP:10700"/>
        <dbReference type="Rhea" id="RHEA-COMP:12313"/>
        <dbReference type="Rhea" id="RHEA-COMP:12314"/>
        <dbReference type="ChEBI" id="CHEBI:15377"/>
        <dbReference type="ChEBI" id="CHEBI:16044"/>
        <dbReference type="ChEBI" id="CHEBI:29950"/>
        <dbReference type="ChEBI" id="CHEBI:45764"/>
        <dbReference type="ChEBI" id="CHEBI:50058"/>
        <dbReference type="EC" id="1.8.4.12"/>
    </reaction>
</comment>
<evidence type="ECO:0000256" key="2">
    <source>
        <dbReference type="ARBA" id="ARBA00007174"/>
    </source>
</evidence>